<keyword evidence="1" id="KW-0326">Glycosidase</keyword>
<evidence type="ECO:0000256" key="1">
    <source>
        <dbReference type="ARBA" id="ARBA00023295"/>
    </source>
</evidence>
<dbReference type="InterPro" id="IPR000601">
    <property type="entry name" value="PKD_dom"/>
</dbReference>
<gene>
    <name evidence="6" type="ORF">ACFQGU_13940</name>
</gene>
<comment type="caution">
    <text evidence="6">The sequence shown here is derived from an EMBL/GenBank/DDBJ whole genome shotgun (WGS) entry which is preliminary data.</text>
</comment>
<dbReference type="PROSITE" id="PS50093">
    <property type="entry name" value="PKD"/>
    <property type="match status" value="2"/>
</dbReference>
<dbReference type="Pfam" id="PF00041">
    <property type="entry name" value="fn3"/>
    <property type="match status" value="1"/>
</dbReference>
<dbReference type="SMART" id="SM00089">
    <property type="entry name" value="PKD"/>
    <property type="match status" value="2"/>
</dbReference>
<keyword evidence="7" id="KW-1185">Reference proteome</keyword>
<evidence type="ECO:0000313" key="7">
    <source>
        <dbReference type="Proteomes" id="UP001596138"/>
    </source>
</evidence>
<name>A0ABW1T3W0_9ACTN</name>
<keyword evidence="2" id="KW-0624">Polysaccharide degradation</keyword>
<dbReference type="SUPFAM" id="SSF49265">
    <property type="entry name" value="Fibronectin type III"/>
    <property type="match status" value="1"/>
</dbReference>
<sequence length="782" mass="82366">MKTVLRRGRALAALGVTAALAVSLVVAVPTVAQAVASVGYSGQVQLQVNGTLSSLPTPPTAAKNQHKVWYAGGTWWAAMQNQGSTGTSIHRLDGRETGTPTWTDTNVVIDSRNGTSSDSLYNGAVNKLFVATHVVTERNTTSLPTTAGADNDAKLMRYSLVDGTWVLDENFPVTIVGRGLSALAIAQLTDGKVMATYTYNRRPYATNTRGTANGVTPPTFVTPFVVQWTKNTLLAPDVLGSTTLTSDDVSAITAADGFVTIMFSNQSVGNEGFYVARHRVGDSFGTGNFFGTRLTSGADSADNHLALVTDPTSGLTSPVYAVVKTSLDDTVEPDGVTPRVVDPNDPLLQVFKLQPRSGGTALTDQNAGYVDLAADTTVTTVGQAGTRPVISLDNSRRKVDVFYSVPDDPSLNTNVIGVIEHVSVPLSGAFEASAADVVMANSANTAGATTSKPDGLSDPTVSAQIVNRTYGTMVLATDTTVANLNANPLSITRRYWFNDLFRAPVAAFTSTIPDEVGNADGLTVDFTDTSLGKPTSWTWNFGPGEGTSTAENPSHTFATAGTKTITLEVDNGFATDSVTKTVVVGQAPAARFTYRFPDRHRLLLELTDVSTGAPQTAVWDFGDGTSRTVTYPVGSTVVRHAYAKAGKYRIKLTVTNGVGSNWVAHPTTKPVSVYYFTVNATAAKIAKPTRTALAGKKVVVAWKAPNPRGLVITKYQALCRSGSSIKSTVVTAKDGIAQIGRVRTATVVSLTAGKSYTCTVKAYNAKGWNIPSAPSTAFTARA</sequence>
<evidence type="ECO:0000256" key="3">
    <source>
        <dbReference type="SAM" id="SignalP"/>
    </source>
</evidence>
<dbReference type="Proteomes" id="UP001596138">
    <property type="component" value="Unassembled WGS sequence"/>
</dbReference>
<dbReference type="InterPro" id="IPR036116">
    <property type="entry name" value="FN3_sf"/>
</dbReference>
<proteinExistence type="predicted"/>
<keyword evidence="3" id="KW-0732">Signal</keyword>
<evidence type="ECO:0000259" key="4">
    <source>
        <dbReference type="PROSITE" id="PS50093"/>
    </source>
</evidence>
<dbReference type="InterPro" id="IPR013783">
    <property type="entry name" value="Ig-like_fold"/>
</dbReference>
<evidence type="ECO:0000256" key="2">
    <source>
        <dbReference type="ARBA" id="ARBA00023326"/>
    </source>
</evidence>
<dbReference type="CDD" id="cd00146">
    <property type="entry name" value="PKD"/>
    <property type="match status" value="2"/>
</dbReference>
<dbReference type="SUPFAM" id="SSF49299">
    <property type="entry name" value="PKD domain"/>
    <property type="match status" value="2"/>
</dbReference>
<dbReference type="Pfam" id="PF18911">
    <property type="entry name" value="PKD_4"/>
    <property type="match status" value="2"/>
</dbReference>
<keyword evidence="1" id="KW-0378">Hydrolase</keyword>
<dbReference type="RefSeq" id="WP_386767661.1">
    <property type="nucleotide sequence ID" value="NZ_JBHSTI010000008.1"/>
</dbReference>
<accession>A0ABW1T3W0</accession>
<dbReference type="InterPro" id="IPR022409">
    <property type="entry name" value="PKD/Chitinase_dom"/>
</dbReference>
<feature type="domain" description="Fibronectin type-III" evidence="5">
    <location>
        <begin position="684"/>
        <end position="782"/>
    </location>
</feature>
<feature type="domain" description="PKD" evidence="4">
    <location>
        <begin position="507"/>
        <end position="584"/>
    </location>
</feature>
<organism evidence="6 7">
    <name type="scientific">Longivirga aurantiaca</name>
    <dbReference type="NCBI Taxonomy" id="1837743"/>
    <lineage>
        <taxon>Bacteria</taxon>
        <taxon>Bacillati</taxon>
        <taxon>Actinomycetota</taxon>
        <taxon>Actinomycetes</taxon>
        <taxon>Sporichthyales</taxon>
        <taxon>Sporichthyaceae</taxon>
        <taxon>Longivirga</taxon>
    </lineage>
</organism>
<feature type="chain" id="PRO_5045574968" evidence="3">
    <location>
        <begin position="35"/>
        <end position="782"/>
    </location>
</feature>
<protein>
    <submittedName>
        <fullName evidence="6">PKD domain-containing protein</fullName>
    </submittedName>
</protein>
<keyword evidence="2" id="KW-0119">Carbohydrate metabolism</keyword>
<dbReference type="PROSITE" id="PS50853">
    <property type="entry name" value="FN3"/>
    <property type="match status" value="1"/>
</dbReference>
<dbReference type="Gene3D" id="2.60.40.10">
    <property type="entry name" value="Immunoglobulins"/>
    <property type="match status" value="3"/>
</dbReference>
<evidence type="ECO:0000313" key="6">
    <source>
        <dbReference type="EMBL" id="MFC6238984.1"/>
    </source>
</evidence>
<feature type="signal peptide" evidence="3">
    <location>
        <begin position="1"/>
        <end position="34"/>
    </location>
</feature>
<dbReference type="InterPro" id="IPR003961">
    <property type="entry name" value="FN3_dom"/>
</dbReference>
<dbReference type="CDD" id="cd00063">
    <property type="entry name" value="FN3"/>
    <property type="match status" value="1"/>
</dbReference>
<feature type="domain" description="PKD" evidence="4">
    <location>
        <begin position="604"/>
        <end position="660"/>
    </location>
</feature>
<reference evidence="7" key="1">
    <citation type="journal article" date="2019" name="Int. J. Syst. Evol. Microbiol.">
        <title>The Global Catalogue of Microorganisms (GCM) 10K type strain sequencing project: providing services to taxonomists for standard genome sequencing and annotation.</title>
        <authorList>
            <consortium name="The Broad Institute Genomics Platform"/>
            <consortium name="The Broad Institute Genome Sequencing Center for Infectious Disease"/>
            <person name="Wu L."/>
            <person name="Ma J."/>
        </authorList>
    </citation>
    <scope>NUCLEOTIDE SEQUENCE [LARGE SCALE GENOMIC DNA]</scope>
    <source>
        <strain evidence="7">CGMCC 4.7317</strain>
    </source>
</reference>
<dbReference type="InterPro" id="IPR035986">
    <property type="entry name" value="PKD_dom_sf"/>
</dbReference>
<dbReference type="EMBL" id="JBHSTI010000008">
    <property type="protein sequence ID" value="MFC6238984.1"/>
    <property type="molecule type" value="Genomic_DNA"/>
</dbReference>
<evidence type="ECO:0000259" key="5">
    <source>
        <dbReference type="PROSITE" id="PS50853"/>
    </source>
</evidence>